<feature type="compositionally biased region" description="Low complexity" evidence="1">
    <location>
        <begin position="87"/>
        <end position="99"/>
    </location>
</feature>
<dbReference type="Proteomes" id="UP000318453">
    <property type="component" value="Plasmid pEu1"/>
</dbReference>
<reference evidence="2" key="1">
    <citation type="submission" date="2019-08" db="EMBL/GenBank/DDBJ databases">
        <title>Carotenoids and Carotenoid Binding Proteins in the Halophilic Cyanobacterium Euhalothece sp. ZM00.</title>
        <authorList>
            <person name="Cho S.M."/>
            <person name="Song J.Y."/>
            <person name="Park Y.-I."/>
        </authorList>
    </citation>
    <scope>NUCLEOTIDE SEQUENCE [LARGE SCALE GENOMIC DNA]</scope>
    <source>
        <strain evidence="2">Z-M001</strain>
        <plasmid evidence="2">pEu1</plasmid>
    </source>
</reference>
<dbReference type="KEGG" id="enn:FRE64_16740"/>
<feature type="region of interest" description="Disordered" evidence="1">
    <location>
        <begin position="79"/>
        <end position="104"/>
    </location>
</feature>
<name>A0A5B8NTB9_9CHRO</name>
<gene>
    <name evidence="2" type="ORF">FRE64_16740</name>
</gene>
<dbReference type="EMBL" id="CP042327">
    <property type="protein sequence ID" value="QDZ41619.1"/>
    <property type="molecule type" value="Genomic_DNA"/>
</dbReference>
<evidence type="ECO:0000256" key="1">
    <source>
        <dbReference type="SAM" id="MobiDB-lite"/>
    </source>
</evidence>
<proteinExistence type="predicted"/>
<accession>A0A5B8NTB9</accession>
<protein>
    <submittedName>
        <fullName evidence="2">J domain-containing protein</fullName>
    </submittedName>
</protein>
<organism evidence="2 3">
    <name type="scientific">Euhalothece natronophila Z-M001</name>
    <dbReference type="NCBI Taxonomy" id="522448"/>
    <lineage>
        <taxon>Bacteria</taxon>
        <taxon>Bacillati</taxon>
        <taxon>Cyanobacteriota</taxon>
        <taxon>Cyanophyceae</taxon>
        <taxon>Oscillatoriophycideae</taxon>
        <taxon>Chroococcales</taxon>
        <taxon>Halothecacae</taxon>
        <taxon>Halothece cluster</taxon>
        <taxon>Euhalothece</taxon>
    </lineage>
</organism>
<dbReference type="AlphaFoldDB" id="A0A5B8NTB9"/>
<sequence length="225" mass="26138">MTYTLEQLETITSLNPAHKQAIETLLSFYQFIRSTWTASAIAQLKQAHDLDLRRKQDRLQLAHLAAREELDFARSLPQGLEPLADLPPETQYQPETPETAESESDRYARLEKFTLLLLTGRILPSGQPLNGTQDAPAMRILGSPKTLTELEYNYKQLVKHHHPDISPFSTEEAQARFTYVRKLYQLTRRCWEQLNPTATISQETLQHRLKARVPYSPESFWYWLE</sequence>
<evidence type="ECO:0000313" key="3">
    <source>
        <dbReference type="Proteomes" id="UP000318453"/>
    </source>
</evidence>
<keyword evidence="2" id="KW-0614">Plasmid</keyword>
<evidence type="ECO:0000313" key="2">
    <source>
        <dbReference type="EMBL" id="QDZ41619.1"/>
    </source>
</evidence>
<keyword evidence="3" id="KW-1185">Reference proteome</keyword>
<dbReference type="OrthoDB" id="582383at2"/>
<dbReference type="RefSeq" id="WP_146297532.1">
    <property type="nucleotide sequence ID" value="NZ_CP042327.1"/>
</dbReference>
<geneLocation type="plasmid" evidence="3">
    <name>peu1</name>
</geneLocation>